<comment type="similarity">
    <text evidence="3 4">Belongs to the RlpA family.</text>
</comment>
<dbReference type="InterPro" id="IPR012997">
    <property type="entry name" value="RplA"/>
</dbReference>
<comment type="caution">
    <text evidence="7">The sequence shown here is derived from an EMBL/GenBank/DDBJ whole genome shotgun (WGS) entry which is preliminary data.</text>
</comment>
<feature type="region of interest" description="Disordered" evidence="5">
    <location>
        <begin position="135"/>
        <end position="183"/>
    </location>
</feature>
<evidence type="ECO:0000313" key="7">
    <source>
        <dbReference type="EMBL" id="MEK0085503.1"/>
    </source>
</evidence>
<dbReference type="RefSeq" id="WP_418161353.1">
    <property type="nucleotide sequence ID" value="NZ_JBBLZC010000028.1"/>
</dbReference>
<feature type="compositionally biased region" description="Basic and acidic residues" evidence="5">
    <location>
        <begin position="143"/>
        <end position="160"/>
    </location>
</feature>
<evidence type="ECO:0000256" key="2">
    <source>
        <dbReference type="ARBA" id="ARBA00023316"/>
    </source>
</evidence>
<evidence type="ECO:0000259" key="6">
    <source>
        <dbReference type="Pfam" id="PF03330"/>
    </source>
</evidence>
<dbReference type="NCBIfam" id="TIGR00413">
    <property type="entry name" value="rlpA"/>
    <property type="match status" value="1"/>
</dbReference>
<evidence type="ECO:0000256" key="3">
    <source>
        <dbReference type="HAMAP-Rule" id="MF_02071"/>
    </source>
</evidence>
<comment type="function">
    <text evidence="3">Lytic transglycosylase with a strong preference for naked glycan strands that lack stem peptides.</text>
</comment>
<dbReference type="Proteomes" id="UP001375743">
    <property type="component" value="Unassembled WGS sequence"/>
</dbReference>
<dbReference type="SUPFAM" id="SSF50685">
    <property type="entry name" value="Barwin-like endoglucanases"/>
    <property type="match status" value="1"/>
</dbReference>
<dbReference type="InterPro" id="IPR009009">
    <property type="entry name" value="RlpA-like_DPBB"/>
</dbReference>
<organism evidence="7 8">
    <name type="scientific">Benzoatithermus flavus</name>
    <dbReference type="NCBI Taxonomy" id="3108223"/>
    <lineage>
        <taxon>Bacteria</taxon>
        <taxon>Pseudomonadati</taxon>
        <taxon>Pseudomonadota</taxon>
        <taxon>Alphaproteobacteria</taxon>
        <taxon>Geminicoccales</taxon>
        <taxon>Geminicoccaceae</taxon>
        <taxon>Benzoatithermus</taxon>
    </lineage>
</organism>
<dbReference type="HAMAP" id="MF_02071">
    <property type="entry name" value="RlpA"/>
    <property type="match status" value="1"/>
</dbReference>
<evidence type="ECO:0000256" key="1">
    <source>
        <dbReference type="ARBA" id="ARBA00023239"/>
    </source>
</evidence>
<feature type="chain" id="PRO_5044923430" description="Endolytic peptidoglycan transglycosylase RlpA" evidence="3">
    <location>
        <begin position="28"/>
        <end position="183"/>
    </location>
</feature>
<keyword evidence="8" id="KW-1185">Reference proteome</keyword>
<reference evidence="7 8" key="1">
    <citation type="submission" date="2024-01" db="EMBL/GenBank/DDBJ databases">
        <title>Multi-omics insights into the function and evolution of sodium benzoate biodegradation pathways in Benzoatithermus flavus gen. nov., sp. nov. from hot spring.</title>
        <authorList>
            <person name="Hu C.-J."/>
            <person name="Li W.-J."/>
        </authorList>
    </citation>
    <scope>NUCLEOTIDE SEQUENCE [LARGE SCALE GENOMIC DNA]</scope>
    <source>
        <strain evidence="7 8">SYSU G07066</strain>
    </source>
</reference>
<feature type="domain" description="RlpA-like protein double-psi beta-barrel" evidence="6">
    <location>
        <begin position="38"/>
        <end position="127"/>
    </location>
</feature>
<proteinExistence type="inferred from homology"/>
<protein>
    <recommendedName>
        <fullName evidence="3">Endolytic peptidoglycan transglycosylase RlpA</fullName>
        <ecNumber evidence="3">4.2.2.-</ecNumber>
    </recommendedName>
</protein>
<evidence type="ECO:0000313" key="8">
    <source>
        <dbReference type="Proteomes" id="UP001375743"/>
    </source>
</evidence>
<dbReference type="Pfam" id="PF03330">
    <property type="entry name" value="DPBB_1"/>
    <property type="match status" value="1"/>
</dbReference>
<dbReference type="EC" id="4.2.2.-" evidence="3"/>
<sequence precursor="true">MASKRKSRFLALAAAGAAVLVTGPASAQDAKDPVVFREEGKASYYGDEFQGKKTASGERFDQKDLTAAHPELPLGSEATVKNPDTGKEVKVEINDRGPHVGGRDIDLSKAAAKRLGITEKGVADVEIEATKRQVEEAIDEPGETPKVEHQLEAARKEAAKEGTPQPGPLPPLEPSQDPTTAGK</sequence>
<dbReference type="InterPro" id="IPR036908">
    <property type="entry name" value="RlpA-like_sf"/>
</dbReference>
<evidence type="ECO:0000256" key="4">
    <source>
        <dbReference type="RuleBase" id="RU003495"/>
    </source>
</evidence>
<gene>
    <name evidence="3" type="primary">rlpA</name>
    <name evidence="7" type="ORF">U1T56_20305</name>
</gene>
<dbReference type="CDD" id="cd22268">
    <property type="entry name" value="DPBB_RlpA-like"/>
    <property type="match status" value="1"/>
</dbReference>
<accession>A0ABU8XYJ8</accession>
<dbReference type="EMBL" id="JBBLZC010000028">
    <property type="protein sequence ID" value="MEK0085503.1"/>
    <property type="molecule type" value="Genomic_DNA"/>
</dbReference>
<keyword evidence="1 3" id="KW-0456">Lyase</keyword>
<evidence type="ECO:0000256" key="5">
    <source>
        <dbReference type="SAM" id="MobiDB-lite"/>
    </source>
</evidence>
<name>A0ABU8XYJ8_9PROT</name>
<feature type="compositionally biased region" description="Low complexity" evidence="5">
    <location>
        <begin position="174"/>
        <end position="183"/>
    </location>
</feature>
<dbReference type="Gene3D" id="2.40.40.10">
    <property type="entry name" value="RlpA-like domain"/>
    <property type="match status" value="1"/>
</dbReference>
<keyword evidence="3" id="KW-0732">Signal</keyword>
<dbReference type="InterPro" id="IPR034718">
    <property type="entry name" value="RlpA"/>
</dbReference>
<dbReference type="PANTHER" id="PTHR34183:SF1">
    <property type="entry name" value="ENDOLYTIC PEPTIDOGLYCAN TRANSGLYCOSYLASE RLPA"/>
    <property type="match status" value="1"/>
</dbReference>
<feature type="signal peptide" evidence="3">
    <location>
        <begin position="1"/>
        <end position="27"/>
    </location>
</feature>
<keyword evidence="2 3" id="KW-0961">Cell wall biogenesis/degradation</keyword>
<dbReference type="PANTHER" id="PTHR34183">
    <property type="entry name" value="ENDOLYTIC PEPTIDOGLYCAN TRANSGLYCOSYLASE RLPA"/>
    <property type="match status" value="1"/>
</dbReference>